<comment type="caution">
    <text evidence="1">The sequence shown here is derived from an EMBL/GenBank/DDBJ whole genome shotgun (WGS) entry which is preliminary data.</text>
</comment>
<proteinExistence type="predicted"/>
<dbReference type="AlphaFoldDB" id="A0A937G351"/>
<sequence>MNQASIMKGESLLKEKNLEVTYDPSNQILFCRWIGFQNRDKIISGGNKILELFKKKANCTKILNDNTEVTGPWQDAAEWTVTQWFPQMEKAGLKHFAWIFSENIFAQLSAKNAMPDSNIVTKFNSATEALEWLKSKP</sequence>
<evidence type="ECO:0008006" key="3">
    <source>
        <dbReference type="Google" id="ProtNLM"/>
    </source>
</evidence>
<organism evidence="1 2">
    <name type="scientific">Fulvivirga marina</name>
    <dbReference type="NCBI Taxonomy" id="2494733"/>
    <lineage>
        <taxon>Bacteria</taxon>
        <taxon>Pseudomonadati</taxon>
        <taxon>Bacteroidota</taxon>
        <taxon>Cytophagia</taxon>
        <taxon>Cytophagales</taxon>
        <taxon>Fulvivirgaceae</taxon>
        <taxon>Fulvivirga</taxon>
    </lineage>
</organism>
<protein>
    <recommendedName>
        <fullName evidence="3">STAS/SEC14 domain-containing protein</fullName>
    </recommendedName>
</protein>
<dbReference type="RefSeq" id="WP_202858917.1">
    <property type="nucleotide sequence ID" value="NZ_JAEUGD010000066.1"/>
</dbReference>
<reference evidence="1" key="1">
    <citation type="submission" date="2021-01" db="EMBL/GenBank/DDBJ databases">
        <title>Fulvivirga kasyanovii gen. nov., sp nov., a novel member of the phylum Bacteroidetes isolated from seawater in a mussel farm.</title>
        <authorList>
            <person name="Zhao L.-H."/>
            <person name="Wang Z.-J."/>
        </authorList>
    </citation>
    <scope>NUCLEOTIDE SEQUENCE</scope>
    <source>
        <strain evidence="1">29W222</strain>
    </source>
</reference>
<evidence type="ECO:0000313" key="1">
    <source>
        <dbReference type="EMBL" id="MBL6449391.1"/>
    </source>
</evidence>
<name>A0A937G351_9BACT</name>
<gene>
    <name evidence="1" type="ORF">JMN32_23975</name>
</gene>
<evidence type="ECO:0000313" key="2">
    <source>
        <dbReference type="Proteomes" id="UP000614216"/>
    </source>
</evidence>
<keyword evidence="2" id="KW-1185">Reference proteome</keyword>
<dbReference type="Proteomes" id="UP000614216">
    <property type="component" value="Unassembled WGS sequence"/>
</dbReference>
<dbReference type="EMBL" id="JAEUGD010000066">
    <property type="protein sequence ID" value="MBL6449391.1"/>
    <property type="molecule type" value="Genomic_DNA"/>
</dbReference>
<accession>A0A937G351</accession>